<dbReference type="Proteomes" id="UP000658980">
    <property type="component" value="Unassembled WGS sequence"/>
</dbReference>
<feature type="chain" id="PRO_5045754515" evidence="1">
    <location>
        <begin position="21"/>
        <end position="119"/>
    </location>
</feature>
<proteinExistence type="predicted"/>
<protein>
    <submittedName>
        <fullName evidence="2">Uncharacterized protein</fullName>
    </submittedName>
</protein>
<sequence length="119" mass="13320">MKKAMLLLCLSLFLSSDVQAHVPGGQLENRNHVEGGVQTAILLEAVPDAYPQKAHLPAIQYTRLEIKLADMSSAEMKRELVKAELDEEAGQVDWKTAIIVLCVAFLVYWINKSKRQDID</sequence>
<organism evidence="2 3">
    <name type="scientific">Planococcus wigleyi</name>
    <dbReference type="NCBI Taxonomy" id="2762216"/>
    <lineage>
        <taxon>Bacteria</taxon>
        <taxon>Bacillati</taxon>
        <taxon>Bacillota</taxon>
        <taxon>Bacilli</taxon>
        <taxon>Bacillales</taxon>
        <taxon>Caryophanaceae</taxon>
        <taxon>Planococcus</taxon>
    </lineage>
</organism>
<name>A0ABR8WAY4_9BACL</name>
<dbReference type="RefSeq" id="WP_191714377.1">
    <property type="nucleotide sequence ID" value="NZ_JACSPU010000001.1"/>
</dbReference>
<comment type="caution">
    <text evidence="2">The sequence shown here is derived from an EMBL/GenBank/DDBJ whole genome shotgun (WGS) entry which is preliminary data.</text>
</comment>
<keyword evidence="1" id="KW-0732">Signal</keyword>
<keyword evidence="3" id="KW-1185">Reference proteome</keyword>
<gene>
    <name evidence="2" type="ORF">H9630_05095</name>
</gene>
<evidence type="ECO:0000313" key="3">
    <source>
        <dbReference type="Proteomes" id="UP000658980"/>
    </source>
</evidence>
<accession>A0ABR8WAY4</accession>
<dbReference type="EMBL" id="JACSPU010000001">
    <property type="protein sequence ID" value="MBD8014191.1"/>
    <property type="molecule type" value="Genomic_DNA"/>
</dbReference>
<feature type="signal peptide" evidence="1">
    <location>
        <begin position="1"/>
        <end position="20"/>
    </location>
</feature>
<evidence type="ECO:0000256" key="1">
    <source>
        <dbReference type="SAM" id="SignalP"/>
    </source>
</evidence>
<evidence type="ECO:0000313" key="2">
    <source>
        <dbReference type="EMBL" id="MBD8014191.1"/>
    </source>
</evidence>
<reference evidence="2 3" key="1">
    <citation type="submission" date="2020-08" db="EMBL/GenBank/DDBJ databases">
        <title>A Genomic Blueprint of the Chicken Gut Microbiome.</title>
        <authorList>
            <person name="Gilroy R."/>
            <person name="Ravi A."/>
            <person name="Getino M."/>
            <person name="Pursley I."/>
            <person name="Horton D.L."/>
            <person name="Alikhan N.-F."/>
            <person name="Baker D."/>
            <person name="Gharbi K."/>
            <person name="Hall N."/>
            <person name="Watson M."/>
            <person name="Adriaenssens E.M."/>
            <person name="Foster-Nyarko E."/>
            <person name="Jarju S."/>
            <person name="Secka A."/>
            <person name="Antonio M."/>
            <person name="Oren A."/>
            <person name="Chaudhuri R."/>
            <person name="La Ragione R.M."/>
            <person name="Hildebrand F."/>
            <person name="Pallen M.J."/>
        </authorList>
    </citation>
    <scope>NUCLEOTIDE SEQUENCE [LARGE SCALE GENOMIC DNA]</scope>
    <source>
        <strain evidence="2 3">Sa1BUA13</strain>
    </source>
</reference>